<evidence type="ECO:0000313" key="3">
    <source>
        <dbReference type="EMBL" id="MXP34024.1"/>
    </source>
</evidence>
<dbReference type="Proteomes" id="UP000446786">
    <property type="component" value="Unassembled WGS sequence"/>
</dbReference>
<dbReference type="RefSeq" id="WP_160778725.1">
    <property type="nucleotide sequence ID" value="NZ_BAAAZF010000001.1"/>
</dbReference>
<dbReference type="InterPro" id="IPR007048">
    <property type="entry name" value="IraD/Gp25-like"/>
</dbReference>
<feature type="domain" description="IraD/Gp25-like" evidence="1">
    <location>
        <begin position="39"/>
        <end position="122"/>
    </location>
</feature>
<protein>
    <submittedName>
        <fullName evidence="2">Baseplate assembly protein</fullName>
    </submittedName>
</protein>
<dbReference type="Pfam" id="PF04965">
    <property type="entry name" value="GPW_gp25"/>
    <property type="match status" value="1"/>
</dbReference>
<dbReference type="Gene3D" id="3.10.450.40">
    <property type="match status" value="1"/>
</dbReference>
<keyword evidence="4" id="KW-1185">Reference proteome</keyword>
<evidence type="ECO:0000313" key="2">
    <source>
        <dbReference type="EMBL" id="MXP31264.1"/>
    </source>
</evidence>
<sequence>MTGPIFTSSKLAGTPVAVGWPLLPVPDENGRMQWPDGPASIRQSIEVILRTAPGELLMREQFGAGLEQMLDRPNDVATRNAIRQAVSTAITRYESRVQLERVAVAETDDPRRVDVTISYRIRPSGTVDTLRAAVDVGGA</sequence>
<organism evidence="2 4">
    <name type="scientific">Parerythrobacter jejuensis</name>
    <dbReference type="NCBI Taxonomy" id="795812"/>
    <lineage>
        <taxon>Bacteria</taxon>
        <taxon>Pseudomonadati</taxon>
        <taxon>Pseudomonadota</taxon>
        <taxon>Alphaproteobacteria</taxon>
        <taxon>Sphingomonadales</taxon>
        <taxon>Erythrobacteraceae</taxon>
        <taxon>Parerythrobacter</taxon>
    </lineage>
</organism>
<evidence type="ECO:0000313" key="4">
    <source>
        <dbReference type="Proteomes" id="UP000446786"/>
    </source>
</evidence>
<proteinExistence type="predicted"/>
<comment type="caution">
    <text evidence="2">The sequence shown here is derived from an EMBL/GenBank/DDBJ whole genome shotgun (WGS) entry which is preliminary data.</text>
</comment>
<evidence type="ECO:0000259" key="1">
    <source>
        <dbReference type="Pfam" id="PF04965"/>
    </source>
</evidence>
<dbReference type="AlphaFoldDB" id="A0A845ANS6"/>
<dbReference type="EMBL" id="WTYE01000001">
    <property type="protein sequence ID" value="MXP31264.1"/>
    <property type="molecule type" value="Genomic_DNA"/>
</dbReference>
<reference evidence="2 4" key="1">
    <citation type="submission" date="2019-12" db="EMBL/GenBank/DDBJ databases">
        <title>Genomic-based taxomic classification of the family Erythrobacteraceae.</title>
        <authorList>
            <person name="Xu L."/>
        </authorList>
    </citation>
    <scope>NUCLEOTIDE SEQUENCE [LARGE SCALE GENOMIC DNA]</scope>
    <source>
        <strain evidence="2 4">JCM 16677</strain>
    </source>
</reference>
<name>A0A845ANS6_9SPHN</name>
<dbReference type="SUPFAM" id="SSF160719">
    <property type="entry name" value="gpW/gp25-like"/>
    <property type="match status" value="1"/>
</dbReference>
<gene>
    <name evidence="2" type="ORF">GRI94_05425</name>
    <name evidence="3" type="ORF">GRI94_19515</name>
</gene>
<dbReference type="OrthoDB" id="9802846at2"/>
<accession>A0A845ANS6</accession>
<dbReference type="EMBL" id="WTYE01000001">
    <property type="protein sequence ID" value="MXP34024.1"/>
    <property type="molecule type" value="Genomic_DNA"/>
</dbReference>